<comment type="caution">
    <text evidence="1">The sequence shown here is derived from an EMBL/GenBank/DDBJ whole genome shotgun (WGS) entry which is preliminary data.</text>
</comment>
<dbReference type="Proteomes" id="UP001571476">
    <property type="component" value="Unassembled WGS sequence"/>
</dbReference>
<evidence type="ECO:0000313" key="2">
    <source>
        <dbReference type="Proteomes" id="UP001571476"/>
    </source>
</evidence>
<gene>
    <name evidence="1" type="ORF">ACEG43_41955</name>
</gene>
<organism evidence="1 2">
    <name type="scientific">Streptomyces aureus</name>
    <dbReference type="NCBI Taxonomy" id="193461"/>
    <lineage>
        <taxon>Bacteria</taxon>
        <taxon>Bacillati</taxon>
        <taxon>Actinomycetota</taxon>
        <taxon>Actinomycetes</taxon>
        <taxon>Kitasatosporales</taxon>
        <taxon>Streptomycetaceae</taxon>
        <taxon>Streptomyces</taxon>
    </lineage>
</organism>
<dbReference type="RefSeq" id="WP_372566575.1">
    <property type="nucleotide sequence ID" value="NZ_JBGOSP010000041.1"/>
</dbReference>
<sequence length="168" mass="17915">MTLFYCAKCGTALTGDLVALPVVPDVDDPDRGRDKKTGRARSTVPLGRYAIDPDPWGAPFVVAAASRRRARSSGRELLRAGTGVTVSAGWRDSFVVHPDDVLPHLEPFTLGDNWLGCCGPTGGHGPNLACLCGSRLATWAADCMGPNELHLDRVRVYAWHQGGPADGH</sequence>
<protein>
    <submittedName>
        <fullName evidence="1">Uncharacterized protein</fullName>
    </submittedName>
</protein>
<name>A0ABV4SXZ6_9ACTN</name>
<proteinExistence type="predicted"/>
<evidence type="ECO:0000313" key="1">
    <source>
        <dbReference type="EMBL" id="MFA3842657.1"/>
    </source>
</evidence>
<keyword evidence="2" id="KW-1185">Reference proteome</keyword>
<accession>A0ABV4SXZ6</accession>
<dbReference type="EMBL" id="JBGOSP010000041">
    <property type="protein sequence ID" value="MFA3842657.1"/>
    <property type="molecule type" value="Genomic_DNA"/>
</dbReference>
<reference evidence="1 2" key="1">
    <citation type="submission" date="2024-08" db="EMBL/GenBank/DDBJ databases">
        <title>Genome sequence of Streptomyces aureus CACIA-1.46HGO.</title>
        <authorList>
            <person name="Evangelista-Martinez Z."/>
        </authorList>
    </citation>
    <scope>NUCLEOTIDE SEQUENCE [LARGE SCALE GENOMIC DNA]</scope>
    <source>
        <strain evidence="1 2">CACIA-1.46HGO</strain>
    </source>
</reference>